<organism evidence="1 2">
    <name type="scientific">Vigna unguiculata</name>
    <name type="common">Cowpea</name>
    <dbReference type="NCBI Taxonomy" id="3917"/>
    <lineage>
        <taxon>Eukaryota</taxon>
        <taxon>Viridiplantae</taxon>
        <taxon>Streptophyta</taxon>
        <taxon>Embryophyta</taxon>
        <taxon>Tracheophyta</taxon>
        <taxon>Spermatophyta</taxon>
        <taxon>Magnoliopsida</taxon>
        <taxon>eudicotyledons</taxon>
        <taxon>Gunneridae</taxon>
        <taxon>Pentapetalae</taxon>
        <taxon>rosids</taxon>
        <taxon>fabids</taxon>
        <taxon>Fabales</taxon>
        <taxon>Fabaceae</taxon>
        <taxon>Papilionoideae</taxon>
        <taxon>50 kb inversion clade</taxon>
        <taxon>NPAAA clade</taxon>
        <taxon>indigoferoid/millettioid clade</taxon>
        <taxon>Phaseoleae</taxon>
        <taxon>Vigna</taxon>
    </lineage>
</organism>
<name>A0A4D6N0I6_VIGUN</name>
<keyword evidence="2" id="KW-1185">Reference proteome</keyword>
<accession>A0A4D6N0I6</accession>
<dbReference type="Proteomes" id="UP000501690">
    <property type="component" value="Linkage Group LG9"/>
</dbReference>
<dbReference type="AlphaFoldDB" id="A0A4D6N0I6"/>
<sequence length="120" mass="12850">MIHKKGGRIRTYGRPAPDLLGWVAGLAPLVAPVPETDALRYPARNLVSPTPLLAFQLAIVPEIAISPSSFELVLGPEGNGVTKSSLLLQLDHCSTRWVTSSGLPGKLLFFFQELVGGMDT</sequence>
<proteinExistence type="predicted"/>
<evidence type="ECO:0000313" key="2">
    <source>
        <dbReference type="Proteomes" id="UP000501690"/>
    </source>
</evidence>
<protein>
    <submittedName>
        <fullName evidence="1">Uncharacterized protein</fullName>
    </submittedName>
</protein>
<evidence type="ECO:0000313" key="1">
    <source>
        <dbReference type="EMBL" id="QCE05625.1"/>
    </source>
</evidence>
<reference evidence="1 2" key="1">
    <citation type="submission" date="2019-04" db="EMBL/GenBank/DDBJ databases">
        <title>An improved genome assembly and genetic linkage map for asparagus bean, Vigna unguiculata ssp. sesquipedialis.</title>
        <authorList>
            <person name="Xia Q."/>
            <person name="Zhang R."/>
            <person name="Dong Y."/>
        </authorList>
    </citation>
    <scope>NUCLEOTIDE SEQUENCE [LARGE SCALE GENOMIC DNA]</scope>
    <source>
        <tissue evidence="1">Leaf</tissue>
    </source>
</reference>
<gene>
    <name evidence="1" type="ORF">DEO72_LG9g629</name>
</gene>
<dbReference type="EMBL" id="CP039353">
    <property type="protein sequence ID" value="QCE05625.1"/>
    <property type="molecule type" value="Genomic_DNA"/>
</dbReference>